<dbReference type="EMBL" id="CAJFDI010000002">
    <property type="protein sequence ID" value="CAD5215127.1"/>
    <property type="molecule type" value="Genomic_DNA"/>
</dbReference>
<name>A0A1I7RPS5_BURXY</name>
<protein>
    <submittedName>
        <fullName evidence="2">(pine wood nematode) hypothetical protein</fullName>
    </submittedName>
    <submittedName>
        <fullName evidence="5">DSBA domain-containing protein</fullName>
    </submittedName>
</protein>
<dbReference type="AlphaFoldDB" id="A0A1I7RPS5"/>
<dbReference type="PANTHER" id="PTHR42943">
    <property type="entry name" value="GLUTATHIONE S-TRANSFERASE KAPPA"/>
    <property type="match status" value="1"/>
</dbReference>
<organism evidence="3 5">
    <name type="scientific">Bursaphelenchus xylophilus</name>
    <name type="common">Pinewood nematode worm</name>
    <name type="synonym">Aphelenchoides xylophilus</name>
    <dbReference type="NCBI Taxonomy" id="6326"/>
    <lineage>
        <taxon>Eukaryota</taxon>
        <taxon>Metazoa</taxon>
        <taxon>Ecdysozoa</taxon>
        <taxon>Nematoda</taxon>
        <taxon>Chromadorea</taxon>
        <taxon>Rhabditida</taxon>
        <taxon>Tylenchina</taxon>
        <taxon>Tylenchomorpha</taxon>
        <taxon>Aphelenchoidea</taxon>
        <taxon>Aphelenchoididae</taxon>
        <taxon>Bursaphelenchus</taxon>
    </lineage>
</organism>
<dbReference type="InterPro" id="IPR036249">
    <property type="entry name" value="Thioredoxin-like_sf"/>
</dbReference>
<gene>
    <name evidence="2" type="ORF">BXYJ_LOCUS3874</name>
</gene>
<sequence length="229" mass="26210">MAASVKFFYDISSFPSWILFEHLFAAHRTTGLSVHLKPIRSAALYSMTGHKDPYYIVPFRNFIFKEVEQLSELFGVPAALPTDCEKRLSSPGTLRAQNFLAHVQIKHPECLEVASRLLWKRLWIQDLELQSEEDFHEVVREACLASNVPLSENFESLSQLKINETEAFNSGAYTTPFCIVDYEDETSSFHGVDRWPIIARKAGLDSPHRGFYSLKAFNHLFFKALETSD</sequence>
<feature type="domain" description="DSBA-like thioredoxin" evidence="1">
    <location>
        <begin position="5"/>
        <end position="199"/>
    </location>
</feature>
<reference evidence="2" key="2">
    <citation type="submission" date="2020-09" db="EMBL/GenBank/DDBJ databases">
        <authorList>
            <person name="Kikuchi T."/>
        </authorList>
    </citation>
    <scope>NUCLEOTIDE SEQUENCE</scope>
    <source>
        <strain evidence="2">Ka4C1</strain>
    </source>
</reference>
<dbReference type="GO" id="GO:0004364">
    <property type="term" value="F:glutathione transferase activity"/>
    <property type="evidence" value="ECO:0007669"/>
    <property type="project" value="TreeGrafter"/>
</dbReference>
<dbReference type="Proteomes" id="UP000095284">
    <property type="component" value="Unplaced"/>
</dbReference>
<proteinExistence type="predicted"/>
<accession>A0A1I7RPS5</accession>
<dbReference type="Proteomes" id="UP000582659">
    <property type="component" value="Unassembled WGS sequence"/>
</dbReference>
<keyword evidence="4" id="KW-1185">Reference proteome</keyword>
<dbReference type="InterPro" id="IPR051924">
    <property type="entry name" value="GST_Kappa/NadH"/>
</dbReference>
<evidence type="ECO:0000259" key="1">
    <source>
        <dbReference type="Pfam" id="PF01323"/>
    </source>
</evidence>
<dbReference type="SUPFAM" id="SSF52833">
    <property type="entry name" value="Thioredoxin-like"/>
    <property type="match status" value="1"/>
</dbReference>
<dbReference type="InterPro" id="IPR001853">
    <property type="entry name" value="DSBA-like_thioredoxin_dom"/>
</dbReference>
<dbReference type="Proteomes" id="UP000659654">
    <property type="component" value="Unassembled WGS sequence"/>
</dbReference>
<dbReference type="SMR" id="A0A1I7RPS5"/>
<evidence type="ECO:0000313" key="3">
    <source>
        <dbReference type="Proteomes" id="UP000095284"/>
    </source>
</evidence>
<reference evidence="5" key="1">
    <citation type="submission" date="2016-11" db="UniProtKB">
        <authorList>
            <consortium name="WormBaseParasite"/>
        </authorList>
    </citation>
    <scope>IDENTIFICATION</scope>
</reference>
<dbReference type="WBParaSite" id="BXY_0271600.1">
    <property type="protein sequence ID" value="BXY_0271600.1"/>
    <property type="gene ID" value="BXY_0271600"/>
</dbReference>
<dbReference type="Pfam" id="PF01323">
    <property type="entry name" value="DSBA"/>
    <property type="match status" value="1"/>
</dbReference>
<evidence type="ECO:0000313" key="5">
    <source>
        <dbReference type="WBParaSite" id="BXY_0271600.1"/>
    </source>
</evidence>
<evidence type="ECO:0000313" key="2">
    <source>
        <dbReference type="EMBL" id="CAD5215127.1"/>
    </source>
</evidence>
<evidence type="ECO:0000313" key="4">
    <source>
        <dbReference type="Proteomes" id="UP000659654"/>
    </source>
</evidence>
<dbReference type="Gene3D" id="3.40.30.10">
    <property type="entry name" value="Glutaredoxin"/>
    <property type="match status" value="1"/>
</dbReference>
<dbReference type="OrthoDB" id="4664297at2759"/>
<dbReference type="GO" id="GO:0005739">
    <property type="term" value="C:mitochondrion"/>
    <property type="evidence" value="ECO:0007669"/>
    <property type="project" value="TreeGrafter"/>
</dbReference>
<dbReference type="GO" id="GO:0005777">
    <property type="term" value="C:peroxisome"/>
    <property type="evidence" value="ECO:0007669"/>
    <property type="project" value="TreeGrafter"/>
</dbReference>
<dbReference type="GO" id="GO:0006749">
    <property type="term" value="P:glutathione metabolic process"/>
    <property type="evidence" value="ECO:0007669"/>
    <property type="project" value="TreeGrafter"/>
</dbReference>
<dbReference type="GO" id="GO:0004602">
    <property type="term" value="F:glutathione peroxidase activity"/>
    <property type="evidence" value="ECO:0007669"/>
    <property type="project" value="TreeGrafter"/>
</dbReference>
<dbReference type="PANTHER" id="PTHR42943:SF2">
    <property type="entry name" value="GLUTATHIONE S-TRANSFERASE KAPPA 1"/>
    <property type="match status" value="1"/>
</dbReference>
<dbReference type="EMBL" id="CAJFCV020000002">
    <property type="protein sequence ID" value="CAG9096534.1"/>
    <property type="molecule type" value="Genomic_DNA"/>
</dbReference>